<keyword evidence="3" id="KW-1185">Reference proteome</keyword>
<proteinExistence type="predicted"/>
<comment type="caution">
    <text evidence="2">The sequence shown here is derived from an EMBL/GenBank/DDBJ whole genome shotgun (WGS) entry which is preliminary data.</text>
</comment>
<reference evidence="2" key="1">
    <citation type="submission" date="2021-02" db="EMBL/GenBank/DDBJ databases">
        <title>First Annotated Genome of the Yellow-green Alga Tribonema minus.</title>
        <authorList>
            <person name="Mahan K.M."/>
        </authorList>
    </citation>
    <scope>NUCLEOTIDE SEQUENCE</scope>
    <source>
        <strain evidence="2">UTEX B ZZ1240</strain>
    </source>
</reference>
<gene>
    <name evidence="2" type="ORF">JKP88DRAFT_310941</name>
</gene>
<dbReference type="Proteomes" id="UP000664859">
    <property type="component" value="Unassembled WGS sequence"/>
</dbReference>
<dbReference type="EMBL" id="JAFCMP010000118">
    <property type="protein sequence ID" value="KAG5185867.1"/>
    <property type="molecule type" value="Genomic_DNA"/>
</dbReference>
<accession>A0A835Z1P8</accession>
<sequence>MAVLPSAAAAAAGLVIDANTMWQTACVAISTALATAVAVVVALMRQRAPPADGTSSNDVMQLAQQVTALQAELTAVRQDAHNSAEALREIILSQAAVCAAGTRDTAVVTKRAAALHQRATTLESAVAALSAKQEEQRATTLESAVATLIAKQEDQQATALSAKQEGQVQYWLARGAVLGSWCVLYAAWSKASPDAAVCAAGTRDTAVVTKRAVAALSAKQEEQVQCWRANLALTAKQEEQDTQLKTLPGMRSAVMQLRASAANSSADRDVATLRAVLAATTTRSMRNEVHIRAYSAELQLLHARTRGSGGGGGSSGGGGGHSRSRSQGPPPAAARA</sequence>
<dbReference type="AlphaFoldDB" id="A0A835Z1P8"/>
<organism evidence="2 3">
    <name type="scientific">Tribonema minus</name>
    <dbReference type="NCBI Taxonomy" id="303371"/>
    <lineage>
        <taxon>Eukaryota</taxon>
        <taxon>Sar</taxon>
        <taxon>Stramenopiles</taxon>
        <taxon>Ochrophyta</taxon>
        <taxon>PX clade</taxon>
        <taxon>Xanthophyceae</taxon>
        <taxon>Tribonematales</taxon>
        <taxon>Tribonemataceae</taxon>
        <taxon>Tribonema</taxon>
    </lineage>
</organism>
<evidence type="ECO:0000313" key="3">
    <source>
        <dbReference type="Proteomes" id="UP000664859"/>
    </source>
</evidence>
<evidence type="ECO:0000313" key="2">
    <source>
        <dbReference type="EMBL" id="KAG5185867.1"/>
    </source>
</evidence>
<feature type="region of interest" description="Disordered" evidence="1">
    <location>
        <begin position="304"/>
        <end position="336"/>
    </location>
</feature>
<evidence type="ECO:0000256" key="1">
    <source>
        <dbReference type="SAM" id="MobiDB-lite"/>
    </source>
</evidence>
<protein>
    <submittedName>
        <fullName evidence="2">Uncharacterized protein</fullName>
    </submittedName>
</protein>
<feature type="compositionally biased region" description="Gly residues" evidence="1">
    <location>
        <begin position="307"/>
        <end position="321"/>
    </location>
</feature>
<name>A0A835Z1P8_9STRA</name>